<proteinExistence type="predicted"/>
<sequence length="194" mass="21411">MGATEEQLVELRSLHAELEYLQGEKPQDKRCDELADLMELAMPGLFFDGELDTGSHEAPPAAPEAPPRDAQDKSSCAFGGVQVAMRRPAAADVRTELEREDWQWRQGVGSMGFSLDWQWVQALSLKGEAQIAILMAGTETRYVVGLATTKLRKIGVQGWVAVIPQLCSPWNGLGRARANRRRLGRERAGPQDGR</sequence>
<evidence type="ECO:0000313" key="3">
    <source>
        <dbReference type="Proteomes" id="UP001189429"/>
    </source>
</evidence>
<accession>A0ABN9X148</accession>
<dbReference type="EMBL" id="CAUYUJ010019680">
    <property type="protein sequence ID" value="CAK0892895.1"/>
    <property type="molecule type" value="Genomic_DNA"/>
</dbReference>
<dbReference type="Proteomes" id="UP001189429">
    <property type="component" value="Unassembled WGS sequence"/>
</dbReference>
<reference evidence="2" key="1">
    <citation type="submission" date="2023-10" db="EMBL/GenBank/DDBJ databases">
        <authorList>
            <person name="Chen Y."/>
            <person name="Shah S."/>
            <person name="Dougan E. K."/>
            <person name="Thang M."/>
            <person name="Chan C."/>
        </authorList>
    </citation>
    <scope>NUCLEOTIDE SEQUENCE [LARGE SCALE GENOMIC DNA]</scope>
</reference>
<organism evidence="2 3">
    <name type="scientific">Prorocentrum cordatum</name>
    <dbReference type="NCBI Taxonomy" id="2364126"/>
    <lineage>
        <taxon>Eukaryota</taxon>
        <taxon>Sar</taxon>
        <taxon>Alveolata</taxon>
        <taxon>Dinophyceae</taxon>
        <taxon>Prorocentrales</taxon>
        <taxon>Prorocentraceae</taxon>
        <taxon>Prorocentrum</taxon>
    </lineage>
</organism>
<evidence type="ECO:0000256" key="1">
    <source>
        <dbReference type="SAM" id="MobiDB-lite"/>
    </source>
</evidence>
<keyword evidence="3" id="KW-1185">Reference proteome</keyword>
<comment type="caution">
    <text evidence="2">The sequence shown here is derived from an EMBL/GenBank/DDBJ whole genome shotgun (WGS) entry which is preliminary data.</text>
</comment>
<protein>
    <submittedName>
        <fullName evidence="2">Uncharacterized protein</fullName>
    </submittedName>
</protein>
<feature type="region of interest" description="Disordered" evidence="1">
    <location>
        <begin position="49"/>
        <end position="74"/>
    </location>
</feature>
<feature type="non-terminal residue" evidence="2">
    <location>
        <position position="194"/>
    </location>
</feature>
<gene>
    <name evidence="2" type="ORF">PCOR1329_LOCUS72421</name>
</gene>
<name>A0ABN9X148_9DINO</name>
<evidence type="ECO:0000313" key="2">
    <source>
        <dbReference type="EMBL" id="CAK0892895.1"/>
    </source>
</evidence>